<dbReference type="EMBL" id="CABFNS010000399">
    <property type="protein sequence ID" value="VUC21482.1"/>
    <property type="molecule type" value="Genomic_DNA"/>
</dbReference>
<comment type="caution">
    <text evidence="1">The sequence shown here is derived from an EMBL/GenBank/DDBJ whole genome shotgun (WGS) entry which is preliminary data.</text>
</comment>
<accession>A0ABY6TSN8</accession>
<evidence type="ECO:0000313" key="1">
    <source>
        <dbReference type="EMBL" id="VUC21482.1"/>
    </source>
</evidence>
<gene>
    <name evidence="1" type="ORF">CLO192961_LOCUS55334</name>
</gene>
<organism evidence="1 2">
    <name type="scientific">Bionectria ochroleuca</name>
    <name type="common">Gliocladium roseum</name>
    <dbReference type="NCBI Taxonomy" id="29856"/>
    <lineage>
        <taxon>Eukaryota</taxon>
        <taxon>Fungi</taxon>
        <taxon>Dikarya</taxon>
        <taxon>Ascomycota</taxon>
        <taxon>Pezizomycotina</taxon>
        <taxon>Sordariomycetes</taxon>
        <taxon>Hypocreomycetidae</taxon>
        <taxon>Hypocreales</taxon>
        <taxon>Bionectriaceae</taxon>
        <taxon>Clonostachys</taxon>
    </lineage>
</organism>
<evidence type="ECO:0000313" key="2">
    <source>
        <dbReference type="Proteomes" id="UP000766486"/>
    </source>
</evidence>
<dbReference type="Proteomes" id="UP000766486">
    <property type="component" value="Unassembled WGS sequence"/>
</dbReference>
<reference evidence="1 2" key="1">
    <citation type="submission" date="2019-06" db="EMBL/GenBank/DDBJ databases">
        <authorList>
            <person name="Broberg M."/>
        </authorList>
    </citation>
    <scope>NUCLEOTIDE SEQUENCE [LARGE SCALE GENOMIC DNA]</scope>
</reference>
<evidence type="ECO:0008006" key="3">
    <source>
        <dbReference type="Google" id="ProtNLM"/>
    </source>
</evidence>
<proteinExistence type="predicted"/>
<keyword evidence="2" id="KW-1185">Reference proteome</keyword>
<name>A0ABY6TSN8_BIOOC</name>
<sequence>MLAGVILLGGEKAHRTIALYVIHWGISVASSVAKLTLPTMVKKIRALLKWTNYKEAMRRAGLKHQSTAAEIKSTASYTALSKCMAQLWFGRTSWLIRGVHSNGTFRKVSVTNAGADFYEWEEENQTRLQKLVAMLKELRAITRASGGGQCAAIFEKMSNSHEIRVFRTTDERQALPEPLIARFWGS</sequence>
<protein>
    <recommendedName>
        <fullName evidence="3">Prion-inhibition and propagation HeLo domain-containing protein</fullName>
    </recommendedName>
</protein>